<organism evidence="2 3">
    <name type="scientific">Marchantia polymorpha</name>
    <name type="common">Common liverwort</name>
    <name type="synonym">Marchantia aquatica</name>
    <dbReference type="NCBI Taxonomy" id="3197"/>
    <lineage>
        <taxon>Eukaryota</taxon>
        <taxon>Viridiplantae</taxon>
        <taxon>Streptophyta</taxon>
        <taxon>Embryophyta</taxon>
        <taxon>Marchantiophyta</taxon>
        <taxon>Marchantiopsida</taxon>
        <taxon>Marchantiidae</taxon>
        <taxon>Marchantiales</taxon>
        <taxon>Marchantiaceae</taxon>
        <taxon>Marchantia</taxon>
    </lineage>
</organism>
<dbReference type="EMBL" id="KZ772733">
    <property type="protein sequence ID" value="PTQ36757.1"/>
    <property type="molecule type" value="Genomic_DNA"/>
</dbReference>
<evidence type="ECO:0000256" key="1">
    <source>
        <dbReference type="SAM" id="MobiDB-lite"/>
    </source>
</evidence>
<accession>A0A2R6WSC1</accession>
<reference evidence="3" key="1">
    <citation type="journal article" date="2017" name="Cell">
        <title>Insights into land plant evolution garnered from the Marchantia polymorpha genome.</title>
        <authorList>
            <person name="Bowman J.L."/>
            <person name="Kohchi T."/>
            <person name="Yamato K.T."/>
            <person name="Jenkins J."/>
            <person name="Shu S."/>
            <person name="Ishizaki K."/>
            <person name="Yamaoka S."/>
            <person name="Nishihama R."/>
            <person name="Nakamura Y."/>
            <person name="Berger F."/>
            <person name="Adam C."/>
            <person name="Aki S.S."/>
            <person name="Althoff F."/>
            <person name="Araki T."/>
            <person name="Arteaga-Vazquez M.A."/>
            <person name="Balasubrmanian S."/>
            <person name="Barry K."/>
            <person name="Bauer D."/>
            <person name="Boehm C.R."/>
            <person name="Briginshaw L."/>
            <person name="Caballero-Perez J."/>
            <person name="Catarino B."/>
            <person name="Chen F."/>
            <person name="Chiyoda S."/>
            <person name="Chovatia M."/>
            <person name="Davies K.M."/>
            <person name="Delmans M."/>
            <person name="Demura T."/>
            <person name="Dierschke T."/>
            <person name="Dolan L."/>
            <person name="Dorantes-Acosta A.E."/>
            <person name="Eklund D.M."/>
            <person name="Florent S.N."/>
            <person name="Flores-Sandoval E."/>
            <person name="Fujiyama A."/>
            <person name="Fukuzawa H."/>
            <person name="Galik B."/>
            <person name="Grimanelli D."/>
            <person name="Grimwood J."/>
            <person name="Grossniklaus U."/>
            <person name="Hamada T."/>
            <person name="Haseloff J."/>
            <person name="Hetherington A.J."/>
            <person name="Higo A."/>
            <person name="Hirakawa Y."/>
            <person name="Hundley H.N."/>
            <person name="Ikeda Y."/>
            <person name="Inoue K."/>
            <person name="Inoue S.I."/>
            <person name="Ishida S."/>
            <person name="Jia Q."/>
            <person name="Kakita M."/>
            <person name="Kanazawa T."/>
            <person name="Kawai Y."/>
            <person name="Kawashima T."/>
            <person name="Kennedy M."/>
            <person name="Kinose K."/>
            <person name="Kinoshita T."/>
            <person name="Kohara Y."/>
            <person name="Koide E."/>
            <person name="Komatsu K."/>
            <person name="Kopischke S."/>
            <person name="Kubo M."/>
            <person name="Kyozuka J."/>
            <person name="Lagercrantz U."/>
            <person name="Lin S.S."/>
            <person name="Lindquist E."/>
            <person name="Lipzen A.M."/>
            <person name="Lu C.W."/>
            <person name="De Luna E."/>
            <person name="Martienssen R.A."/>
            <person name="Minamino N."/>
            <person name="Mizutani M."/>
            <person name="Mizutani M."/>
            <person name="Mochizuki N."/>
            <person name="Monte I."/>
            <person name="Mosher R."/>
            <person name="Nagasaki H."/>
            <person name="Nakagami H."/>
            <person name="Naramoto S."/>
            <person name="Nishitani K."/>
            <person name="Ohtani M."/>
            <person name="Okamoto T."/>
            <person name="Okumura M."/>
            <person name="Phillips J."/>
            <person name="Pollak B."/>
            <person name="Reinders A."/>
            <person name="Rovekamp M."/>
            <person name="Sano R."/>
            <person name="Sawa S."/>
            <person name="Schmid M.W."/>
            <person name="Shirakawa M."/>
            <person name="Solano R."/>
            <person name="Spunde A."/>
            <person name="Suetsugu N."/>
            <person name="Sugano S."/>
            <person name="Sugiyama A."/>
            <person name="Sun R."/>
            <person name="Suzuki Y."/>
            <person name="Takenaka M."/>
            <person name="Takezawa D."/>
            <person name="Tomogane H."/>
            <person name="Tsuzuki M."/>
            <person name="Ueda T."/>
            <person name="Umeda M."/>
            <person name="Ward J.M."/>
            <person name="Watanabe Y."/>
            <person name="Yazaki K."/>
            <person name="Yokoyama R."/>
            <person name="Yoshitake Y."/>
            <person name="Yotsui I."/>
            <person name="Zachgo S."/>
            <person name="Schmutz J."/>
        </authorList>
    </citation>
    <scope>NUCLEOTIDE SEQUENCE [LARGE SCALE GENOMIC DNA]</scope>
    <source>
        <strain evidence="3">Tak-1</strain>
    </source>
</reference>
<evidence type="ECO:0000313" key="3">
    <source>
        <dbReference type="Proteomes" id="UP000244005"/>
    </source>
</evidence>
<proteinExistence type="predicted"/>
<dbReference type="Proteomes" id="UP000244005">
    <property type="component" value="Unassembled WGS sequence"/>
</dbReference>
<evidence type="ECO:0000313" key="2">
    <source>
        <dbReference type="EMBL" id="PTQ36757.1"/>
    </source>
</evidence>
<sequence>MLMTPDDSLHIESSDQFTPRPGVSPLRFLRDPGSPSKPAGTFRKASKLSPALPRRPFRIRQSGLAAAAPTFSLQADLQIPGGLTTKRFQFDGLHVRLVGWRHHPEPRYLQPRNRRSPVTAPGYAVGGSLASPIQCTWPFNAREISTISCCLAG</sequence>
<name>A0A2R6WSC1_MARPO</name>
<feature type="region of interest" description="Disordered" evidence="1">
    <location>
        <begin position="1"/>
        <end position="48"/>
    </location>
</feature>
<reference evidence="2" key="2">
    <citation type="submission" date="2017-12" db="EMBL/GenBank/DDBJ databases">
        <title>WGS assembly of Marchantia polymorpha.</title>
        <authorList>
            <person name="Bowman J.L."/>
            <person name="Kohchi T."/>
            <person name="Yamato K.T."/>
            <person name="Jenkins J."/>
            <person name="Shu S."/>
            <person name="Ishizaki K."/>
            <person name="Yamaoka S."/>
            <person name="Nishihama R."/>
            <person name="Nakamura Y."/>
            <person name="Berger F."/>
            <person name="Adam C."/>
            <person name="Aki S.S."/>
            <person name="Althoff F."/>
            <person name="Araki T."/>
            <person name="Arteaga-Vazquez M.A."/>
            <person name="Balasubrmanian S."/>
            <person name="Bauer D."/>
            <person name="Boehm C.R."/>
            <person name="Briginshaw L."/>
            <person name="Caballero-Perez J."/>
            <person name="Catarino B."/>
            <person name="Chen F."/>
            <person name="Chiyoda S."/>
            <person name="Chovatia M."/>
            <person name="Davies K.M."/>
            <person name="Delmans M."/>
            <person name="Demura T."/>
            <person name="Dierschke T."/>
            <person name="Dolan L."/>
            <person name="Dorantes-Acosta A.E."/>
            <person name="Eklund D.M."/>
            <person name="Florent S.N."/>
            <person name="Flores-Sandoval E."/>
            <person name="Fujiyama A."/>
            <person name="Fukuzawa H."/>
            <person name="Galik B."/>
            <person name="Grimanelli D."/>
            <person name="Grimwood J."/>
            <person name="Grossniklaus U."/>
            <person name="Hamada T."/>
            <person name="Haseloff J."/>
            <person name="Hetherington A.J."/>
            <person name="Higo A."/>
            <person name="Hirakawa Y."/>
            <person name="Hundley H.N."/>
            <person name="Ikeda Y."/>
            <person name="Inoue K."/>
            <person name="Inoue S."/>
            <person name="Ishida S."/>
            <person name="Jia Q."/>
            <person name="Kakita M."/>
            <person name="Kanazawa T."/>
            <person name="Kawai Y."/>
            <person name="Kawashima T."/>
            <person name="Kennedy M."/>
            <person name="Kinose K."/>
            <person name="Kinoshita T."/>
            <person name="Kohara Y."/>
            <person name="Koide E."/>
            <person name="Komatsu K."/>
            <person name="Kopischke S."/>
            <person name="Kubo M."/>
            <person name="Kyozuka J."/>
            <person name="Lagercrantz U."/>
            <person name="Lin S.S."/>
            <person name="Lindquist E."/>
            <person name="Lipzen A.M."/>
            <person name="Lu C."/>
            <person name="Luna E.D."/>
            <person name="Martienssen R.A."/>
            <person name="Minamino N."/>
            <person name="Mizutani M."/>
            <person name="Mizutani M."/>
            <person name="Mochizuki N."/>
            <person name="Monte I."/>
            <person name="Mosher R."/>
            <person name="Nagasaki H."/>
            <person name="Nakagami H."/>
            <person name="Naramoto S."/>
            <person name="Nishitani K."/>
            <person name="Ohtani M."/>
            <person name="Okamoto T."/>
            <person name="Okumura M."/>
            <person name="Phillips J."/>
            <person name="Pollak B."/>
            <person name="Reinders A."/>
            <person name="Roevekamp M."/>
            <person name="Sano R."/>
            <person name="Sawa S."/>
            <person name="Schmid M.W."/>
            <person name="Shirakawa M."/>
            <person name="Solano R."/>
            <person name="Spunde A."/>
            <person name="Suetsugu N."/>
            <person name="Sugano S."/>
            <person name="Sugiyama A."/>
            <person name="Sun R."/>
            <person name="Suzuki Y."/>
            <person name="Takenaka M."/>
            <person name="Takezawa D."/>
            <person name="Tomogane H."/>
            <person name="Tsuzuki M."/>
            <person name="Ueda T."/>
            <person name="Umeda M."/>
            <person name="Ward J.M."/>
            <person name="Watanabe Y."/>
            <person name="Yazaki K."/>
            <person name="Yokoyama R."/>
            <person name="Yoshitake Y."/>
            <person name="Yotsui I."/>
            <person name="Zachgo S."/>
            <person name="Schmutz J."/>
        </authorList>
    </citation>
    <scope>NUCLEOTIDE SEQUENCE [LARGE SCALE GENOMIC DNA]</scope>
    <source>
        <strain evidence="2">Tak-1</strain>
    </source>
</reference>
<gene>
    <name evidence="2" type="ORF">MARPO_0061s0034</name>
</gene>
<protein>
    <submittedName>
        <fullName evidence="2">Uncharacterized protein</fullName>
    </submittedName>
</protein>
<dbReference type="AlphaFoldDB" id="A0A2R6WSC1"/>
<keyword evidence="3" id="KW-1185">Reference proteome</keyword>
<dbReference type="EMBL" id="KZ772733">
    <property type="protein sequence ID" value="PTQ36758.1"/>
    <property type="molecule type" value="Genomic_DNA"/>
</dbReference>